<reference evidence="2 3" key="1">
    <citation type="submission" date="2020-10" db="EMBL/GenBank/DDBJ databases">
        <title>Connecting structure to function with the recovery of over 1000 high-quality activated sludge metagenome-assembled genomes encoding full-length rRNA genes using long-read sequencing.</title>
        <authorList>
            <person name="Singleton C.M."/>
            <person name="Petriglieri F."/>
            <person name="Kristensen J.M."/>
            <person name="Kirkegaard R.H."/>
            <person name="Michaelsen T.Y."/>
            <person name="Andersen M.H."/>
            <person name="Karst S.M."/>
            <person name="Dueholm M.S."/>
            <person name="Nielsen P.H."/>
            <person name="Albertsen M."/>
        </authorList>
    </citation>
    <scope>NUCLEOTIDE SEQUENCE [LARGE SCALE GENOMIC DNA]</scope>
    <source>
        <strain evidence="2">Ribe_18-Q3-R11-54_BAT3C.373</strain>
    </source>
</reference>
<dbReference type="PANTHER" id="PTHR36440:SF1">
    <property type="entry name" value="PUTATIVE (AFU_ORTHOLOGUE AFUA_8G07350)-RELATED"/>
    <property type="match status" value="1"/>
</dbReference>
<dbReference type="Gene3D" id="2.60.120.10">
    <property type="entry name" value="Jelly Rolls"/>
    <property type="match status" value="1"/>
</dbReference>
<name>A0A9D7S8S8_9BACT</name>
<proteinExistence type="predicted"/>
<dbReference type="PANTHER" id="PTHR36440">
    <property type="entry name" value="PUTATIVE (AFU_ORTHOLOGUE AFUA_8G07350)-RELATED"/>
    <property type="match status" value="1"/>
</dbReference>
<dbReference type="SUPFAM" id="SSF51182">
    <property type="entry name" value="RmlC-like cupins"/>
    <property type="match status" value="1"/>
</dbReference>
<evidence type="ECO:0000259" key="1">
    <source>
        <dbReference type="Pfam" id="PF07883"/>
    </source>
</evidence>
<organism evidence="2 3">
    <name type="scientific">Candidatus Defluviibacterium haderslevense</name>
    <dbReference type="NCBI Taxonomy" id="2981993"/>
    <lineage>
        <taxon>Bacteria</taxon>
        <taxon>Pseudomonadati</taxon>
        <taxon>Bacteroidota</taxon>
        <taxon>Saprospiria</taxon>
        <taxon>Saprospirales</taxon>
        <taxon>Saprospiraceae</taxon>
        <taxon>Candidatus Defluviibacterium</taxon>
    </lineage>
</organism>
<sequence length="159" mass="17692">MINNINTIDNNQGHKLNIAGGAYRIIVSGKDTNGAYAIIEMTVPVGAGPVPHAHPNFEEIFYVIEGELNFRSETGHYTAQKGATVFIPKGGIIHNFKNLSDKPATLLCTVIPAGLDDFFVEVNEFIHSNQNKQTDLKERIQLISEKYGQKLYDANFWDL</sequence>
<protein>
    <submittedName>
        <fullName evidence="2">Cupin domain-containing protein</fullName>
    </submittedName>
</protein>
<dbReference type="AlphaFoldDB" id="A0A9D7S8S8"/>
<dbReference type="InterPro" id="IPR011051">
    <property type="entry name" value="RmlC_Cupin_sf"/>
</dbReference>
<accession>A0A9D7S8S8</accession>
<dbReference type="InterPro" id="IPR014710">
    <property type="entry name" value="RmlC-like_jellyroll"/>
</dbReference>
<evidence type="ECO:0000313" key="3">
    <source>
        <dbReference type="Proteomes" id="UP000808349"/>
    </source>
</evidence>
<dbReference type="EMBL" id="JADKFW010000004">
    <property type="protein sequence ID" value="MBK9716839.1"/>
    <property type="molecule type" value="Genomic_DNA"/>
</dbReference>
<dbReference type="Pfam" id="PF07883">
    <property type="entry name" value="Cupin_2"/>
    <property type="match status" value="1"/>
</dbReference>
<feature type="domain" description="Cupin type-2" evidence="1">
    <location>
        <begin position="40"/>
        <end position="109"/>
    </location>
</feature>
<dbReference type="InterPro" id="IPR053146">
    <property type="entry name" value="QDO-like"/>
</dbReference>
<dbReference type="InterPro" id="IPR013096">
    <property type="entry name" value="Cupin_2"/>
</dbReference>
<evidence type="ECO:0000313" key="2">
    <source>
        <dbReference type="EMBL" id="MBK9716839.1"/>
    </source>
</evidence>
<gene>
    <name evidence="2" type="ORF">IPO85_04865</name>
</gene>
<dbReference type="Proteomes" id="UP000808349">
    <property type="component" value="Unassembled WGS sequence"/>
</dbReference>
<comment type="caution">
    <text evidence="2">The sequence shown here is derived from an EMBL/GenBank/DDBJ whole genome shotgun (WGS) entry which is preliminary data.</text>
</comment>